<evidence type="ECO:0000313" key="4">
    <source>
        <dbReference type="EMBL" id="GFH63459.1"/>
    </source>
</evidence>
<dbReference type="EMBL" id="BLLL01000022">
    <property type="protein sequence ID" value="GFH63459.1"/>
    <property type="molecule type" value="Genomic_DNA"/>
</dbReference>
<comment type="caution">
    <text evidence="4">The sequence shown here is derived from an EMBL/GenBank/DDBJ whole genome shotgun (WGS) entry which is preliminary data.</text>
</comment>
<dbReference type="AlphaFoldDB" id="A0A6L2R7E3"/>
<dbReference type="SUPFAM" id="SSF53800">
    <property type="entry name" value="Chelatase"/>
    <property type="match status" value="1"/>
</dbReference>
<protein>
    <submittedName>
        <fullName evidence="4">Periplasmic sirohydrochlorin cobaltochelatase/ferrochelatase</fullName>
    </submittedName>
</protein>
<feature type="binding site" evidence="2">
    <location>
        <position position="177"/>
    </location>
    <ligand>
        <name>Co(2+)</name>
        <dbReference type="ChEBI" id="CHEBI:48828"/>
    </ligand>
</feature>
<evidence type="ECO:0000256" key="1">
    <source>
        <dbReference type="PIRSR" id="PIRSR033579-1"/>
    </source>
</evidence>
<keyword evidence="2" id="KW-0479">Metal-binding</keyword>
<keyword evidence="3" id="KW-0732">Signal</keyword>
<reference evidence="4 5" key="1">
    <citation type="journal article" date="2020" name="ISME J.">
        <title>Parallel Reductive Genome Evolution in Desulfovibrio Ectosymbionts Independently Acquired by Trichonympha Protists in the Termite Gut.</title>
        <authorList>
            <person name="Takeuchi M."/>
            <person name="Kuwahara H."/>
            <person name="Murakami T."/>
            <person name="Takahashi K."/>
            <person name="Kajitani R."/>
            <person name="Toyoda A."/>
            <person name="Itoh T."/>
            <person name="Ohkuma M."/>
            <person name="Hongoh Y."/>
        </authorList>
    </citation>
    <scope>NUCLEOTIDE SEQUENCE [LARGE SCALE GENOMIC DNA]</scope>
    <source>
        <strain evidence="4">ZnDsv-02</strain>
    </source>
</reference>
<organism evidence="4 5">
    <name type="scientific">Candidatus Desulfovibrio kirbyi</name>
    <dbReference type="NCBI Taxonomy" id="2696086"/>
    <lineage>
        <taxon>Bacteria</taxon>
        <taxon>Pseudomonadati</taxon>
        <taxon>Thermodesulfobacteriota</taxon>
        <taxon>Desulfovibrionia</taxon>
        <taxon>Desulfovibrionales</taxon>
        <taxon>Desulfovibrionaceae</taxon>
        <taxon>Desulfovibrio</taxon>
    </lineage>
</organism>
<feature type="signal peptide" evidence="3">
    <location>
        <begin position="1"/>
        <end position="30"/>
    </location>
</feature>
<feature type="binding site" evidence="2">
    <location>
        <position position="207"/>
    </location>
    <ligand>
        <name>Co(2+)</name>
        <dbReference type="ChEBI" id="CHEBI:48828"/>
    </ligand>
</feature>
<gene>
    <name evidence="4" type="primary">cbiKp</name>
    <name evidence="4" type="ORF">ZNDK_1230</name>
</gene>
<dbReference type="CDD" id="cd03413">
    <property type="entry name" value="CbiK_C"/>
    <property type="match status" value="1"/>
</dbReference>
<keyword evidence="2" id="KW-0170">Cobalt</keyword>
<dbReference type="Pfam" id="PF06180">
    <property type="entry name" value="CbiK"/>
    <property type="match status" value="1"/>
</dbReference>
<dbReference type="GO" id="GO:0019251">
    <property type="term" value="P:anaerobic cobalamin biosynthetic process"/>
    <property type="evidence" value="ECO:0007669"/>
    <property type="project" value="InterPro"/>
</dbReference>
<dbReference type="InterPro" id="IPR010388">
    <property type="entry name" value="Anaerobic_Co-chelatase"/>
</dbReference>
<evidence type="ECO:0000256" key="2">
    <source>
        <dbReference type="PIRSR" id="PIRSR033579-3"/>
    </source>
</evidence>
<evidence type="ECO:0000256" key="3">
    <source>
        <dbReference type="SAM" id="SignalP"/>
    </source>
</evidence>
<accession>A0A6L2R7E3</accession>
<feature type="chain" id="PRO_5026651520" evidence="3">
    <location>
        <begin position="31"/>
        <end position="286"/>
    </location>
</feature>
<dbReference type="Gene3D" id="3.40.50.1400">
    <property type="match status" value="2"/>
</dbReference>
<dbReference type="PIRSF" id="PIRSF033579">
    <property type="entry name" value="Anaer_Co_chel"/>
    <property type="match status" value="1"/>
</dbReference>
<dbReference type="Proteomes" id="UP000505077">
    <property type="component" value="Unassembled WGS sequence"/>
</dbReference>
<proteinExistence type="predicted"/>
<feature type="active site" description="Proton acceptor" evidence="1">
    <location>
        <position position="177"/>
    </location>
</feature>
<feature type="binding site" evidence="2">
    <location>
        <position position="239"/>
    </location>
    <ligand>
        <name>Co(2+)</name>
        <dbReference type="ChEBI" id="CHEBI:48828"/>
    </ligand>
</feature>
<sequence length="286" mass="31214">MRPDKLWTCLKTLLAVMGMVVFVATAPARAAPAKDAVLIAAFGTSVKKARDAYAGIEKQVRLAFPDREIRWAWTAHSLLKTDEKSSRLSPQEALAKLATEGVKNVSVLSLHVIPGAEYHNLVKTARTFEGLPKGIRSITVSPPLLHDTGSIKAVAEILARGLPEKRTRDEAVIFVGHGTHHPAGVYYPALQYYMHQLDPNIFVGTVEDNLNLETVLAAVRAKSPRAVWLVPLMTVAGDHTVNDLFGAQKDSWRQAFTSAGIQVKTVASGLGENTELVRLWVNGLRQ</sequence>
<name>A0A6L2R7E3_9BACT</name>
<evidence type="ECO:0000313" key="5">
    <source>
        <dbReference type="Proteomes" id="UP000505077"/>
    </source>
</evidence>
<dbReference type="GO" id="GO:0016852">
    <property type="term" value="F:sirohydrochlorin cobaltochelatase activity"/>
    <property type="evidence" value="ECO:0007669"/>
    <property type="project" value="InterPro"/>
</dbReference>
<dbReference type="GO" id="GO:0046872">
    <property type="term" value="F:metal ion binding"/>
    <property type="evidence" value="ECO:0007669"/>
    <property type="project" value="UniProtKB-KW"/>
</dbReference>